<reference evidence="4 5" key="1">
    <citation type="journal article" date="2020" name="IScience">
        <title>Genome Sequencing of the Endangered Kingdonia uniflora (Circaeasteraceae, Ranunculales) Reveals Potential Mechanisms of Evolutionary Specialization.</title>
        <authorList>
            <person name="Sun Y."/>
            <person name="Deng T."/>
            <person name="Zhang A."/>
            <person name="Moore M.J."/>
            <person name="Landis J.B."/>
            <person name="Lin N."/>
            <person name="Zhang H."/>
            <person name="Zhang X."/>
            <person name="Huang J."/>
            <person name="Zhang X."/>
            <person name="Sun H."/>
            <person name="Wang H."/>
        </authorList>
    </citation>
    <scope>NUCLEOTIDE SEQUENCE [LARGE SCALE GENOMIC DNA]</scope>
    <source>
        <strain evidence="4">TB1705</strain>
        <tissue evidence="4">Leaf</tissue>
    </source>
</reference>
<dbReference type="EMBL" id="JACGCM010000238">
    <property type="protein sequence ID" value="KAF6174801.1"/>
    <property type="molecule type" value="Genomic_DNA"/>
</dbReference>
<dbReference type="PROSITE" id="PS51375">
    <property type="entry name" value="PPR"/>
    <property type="match status" value="1"/>
</dbReference>
<evidence type="ECO:0000256" key="2">
    <source>
        <dbReference type="ARBA" id="ARBA00022737"/>
    </source>
</evidence>
<dbReference type="OrthoDB" id="185373at2759"/>
<dbReference type="PANTHER" id="PTHR47447:SF17">
    <property type="entry name" value="OS12G0638900 PROTEIN"/>
    <property type="match status" value="1"/>
</dbReference>
<keyword evidence="2" id="KW-0677">Repeat</keyword>
<dbReference type="InterPro" id="IPR011990">
    <property type="entry name" value="TPR-like_helical_dom_sf"/>
</dbReference>
<proteinExistence type="inferred from homology"/>
<dbReference type="Pfam" id="PF13812">
    <property type="entry name" value="PPR_3"/>
    <property type="match status" value="1"/>
</dbReference>
<keyword evidence="5" id="KW-1185">Reference proteome</keyword>
<evidence type="ECO:0000313" key="4">
    <source>
        <dbReference type="EMBL" id="KAF6174801.1"/>
    </source>
</evidence>
<evidence type="ECO:0008006" key="6">
    <source>
        <dbReference type="Google" id="ProtNLM"/>
    </source>
</evidence>
<dbReference type="InterPro" id="IPR002885">
    <property type="entry name" value="PPR_rpt"/>
</dbReference>
<feature type="repeat" description="PPR" evidence="3">
    <location>
        <begin position="94"/>
        <end position="128"/>
    </location>
</feature>
<accession>A0A7J7P5V6</accession>
<name>A0A7J7P5V6_9MAGN</name>
<dbReference type="Proteomes" id="UP000541444">
    <property type="component" value="Unassembled WGS sequence"/>
</dbReference>
<comment type="similarity">
    <text evidence="1">Belongs to the PPR family. P subfamily.</text>
</comment>
<evidence type="ECO:0000313" key="5">
    <source>
        <dbReference type="Proteomes" id="UP000541444"/>
    </source>
</evidence>
<dbReference type="PANTHER" id="PTHR47447">
    <property type="entry name" value="OS03G0856100 PROTEIN"/>
    <property type="match status" value="1"/>
</dbReference>
<dbReference type="AlphaFoldDB" id="A0A7J7P5V6"/>
<dbReference type="Pfam" id="PF13041">
    <property type="entry name" value="PPR_2"/>
    <property type="match status" value="1"/>
</dbReference>
<organism evidence="4 5">
    <name type="scientific">Kingdonia uniflora</name>
    <dbReference type="NCBI Taxonomy" id="39325"/>
    <lineage>
        <taxon>Eukaryota</taxon>
        <taxon>Viridiplantae</taxon>
        <taxon>Streptophyta</taxon>
        <taxon>Embryophyta</taxon>
        <taxon>Tracheophyta</taxon>
        <taxon>Spermatophyta</taxon>
        <taxon>Magnoliopsida</taxon>
        <taxon>Ranunculales</taxon>
        <taxon>Circaeasteraceae</taxon>
        <taxon>Kingdonia</taxon>
    </lineage>
</organism>
<sequence>MERDEVSPDEQTYIHLIDVILASYRDRGDWQKSFLVMKEMRNSGATPDRHFYNVMIDTFWKYNCLEHAMATFHSFWEQTVNAFKVMRADGLKPSVLVLNSLINAFGEDRGDAEAFALLEYMKENDLKPDVAGYTTLMKALIRCEKFDKVPAVNEEMI</sequence>
<comment type="caution">
    <text evidence="4">The sequence shown here is derived from an EMBL/GenBank/DDBJ whole genome shotgun (WGS) entry which is preliminary data.</text>
</comment>
<protein>
    <recommendedName>
        <fullName evidence="6">Pentatricopeptide repeat-containing protein</fullName>
    </recommendedName>
</protein>
<dbReference type="Gene3D" id="1.25.40.10">
    <property type="entry name" value="Tetratricopeptide repeat domain"/>
    <property type="match status" value="2"/>
</dbReference>
<evidence type="ECO:0000256" key="1">
    <source>
        <dbReference type="ARBA" id="ARBA00007626"/>
    </source>
</evidence>
<evidence type="ECO:0000256" key="3">
    <source>
        <dbReference type="PROSITE-ProRule" id="PRU00708"/>
    </source>
</evidence>
<gene>
    <name evidence="4" type="ORF">GIB67_042870</name>
</gene>